<dbReference type="InterPro" id="IPR051913">
    <property type="entry name" value="GH2_Domain-Containing"/>
</dbReference>
<feature type="domain" description="Glycosyl hydrolases family 2 sugar binding" evidence="7">
    <location>
        <begin position="67"/>
        <end position="168"/>
    </location>
</feature>
<keyword evidence="2" id="KW-0378">Hydrolase</keyword>
<feature type="compositionally biased region" description="Basic and acidic residues" evidence="4">
    <location>
        <begin position="715"/>
        <end position="724"/>
    </location>
</feature>
<dbReference type="SUPFAM" id="SSF49303">
    <property type="entry name" value="beta-Galactosidase/glucuronidase domain"/>
    <property type="match status" value="1"/>
</dbReference>
<dbReference type="EMBL" id="CP073078">
    <property type="protein sequence ID" value="QUD90748.1"/>
    <property type="molecule type" value="Genomic_DNA"/>
</dbReference>
<dbReference type="Pfam" id="PF02836">
    <property type="entry name" value="Glyco_hydro_2_C"/>
    <property type="match status" value="1"/>
</dbReference>
<dbReference type="InterPro" id="IPR013783">
    <property type="entry name" value="Ig-like_fold"/>
</dbReference>
<dbReference type="Proteomes" id="UP000676409">
    <property type="component" value="Chromosome"/>
</dbReference>
<comment type="similarity">
    <text evidence="1">Belongs to the glycosyl hydrolase 2 family.</text>
</comment>
<keyword evidence="9" id="KW-1185">Reference proteome</keyword>
<proteinExistence type="inferred from homology"/>
<dbReference type="PROSITE" id="PS00608">
    <property type="entry name" value="GLYCOSYL_HYDROL_F2_2"/>
    <property type="match status" value="1"/>
</dbReference>
<feature type="region of interest" description="Disordered" evidence="4">
    <location>
        <begin position="692"/>
        <end position="747"/>
    </location>
</feature>
<dbReference type="InterPro" id="IPR006104">
    <property type="entry name" value="Glyco_hydro_2_N"/>
</dbReference>
<dbReference type="InterPro" id="IPR036156">
    <property type="entry name" value="Beta-gal/glucu_dom_sf"/>
</dbReference>
<feature type="domain" description="Glycoside hydrolase family 2 immunoglobulin-like beta-sandwich" evidence="5">
    <location>
        <begin position="183"/>
        <end position="286"/>
    </location>
</feature>
<protein>
    <submittedName>
        <fullName evidence="8">Beta-galactosidase</fullName>
    </submittedName>
</protein>
<dbReference type="Pfam" id="PF00703">
    <property type="entry name" value="Glyco_hydro_2"/>
    <property type="match status" value="1"/>
</dbReference>
<feature type="domain" description="Glycoside hydrolase family 2 catalytic" evidence="6">
    <location>
        <begin position="293"/>
        <end position="462"/>
    </location>
</feature>
<dbReference type="InterPro" id="IPR017853">
    <property type="entry name" value="GH"/>
</dbReference>
<dbReference type="InterPro" id="IPR008979">
    <property type="entry name" value="Galactose-bd-like_sf"/>
</dbReference>
<evidence type="ECO:0000313" key="9">
    <source>
        <dbReference type="Proteomes" id="UP000676409"/>
    </source>
</evidence>
<dbReference type="InterPro" id="IPR006101">
    <property type="entry name" value="Glyco_hydro_2"/>
</dbReference>
<dbReference type="GO" id="GO:0004553">
    <property type="term" value="F:hydrolase activity, hydrolyzing O-glycosyl compounds"/>
    <property type="evidence" value="ECO:0007669"/>
    <property type="project" value="InterPro"/>
</dbReference>
<name>A0A975G422_9CAUL</name>
<reference evidence="8" key="1">
    <citation type="submission" date="2021-04" db="EMBL/GenBank/DDBJ databases">
        <title>The complete genome sequence of Caulobacter sp. S6.</title>
        <authorList>
            <person name="Tang Y."/>
            <person name="Ouyang W."/>
            <person name="Liu Q."/>
            <person name="Huang B."/>
            <person name="Guo Z."/>
            <person name="Lei P."/>
        </authorList>
    </citation>
    <scope>NUCLEOTIDE SEQUENCE</scope>
    <source>
        <strain evidence="8">S6</strain>
    </source>
</reference>
<dbReference type="KEGG" id="caul:KCG34_10925"/>
<evidence type="ECO:0000259" key="6">
    <source>
        <dbReference type="Pfam" id="PF02836"/>
    </source>
</evidence>
<dbReference type="PANTHER" id="PTHR42732">
    <property type="entry name" value="BETA-GALACTOSIDASE"/>
    <property type="match status" value="1"/>
</dbReference>
<evidence type="ECO:0000259" key="7">
    <source>
        <dbReference type="Pfam" id="PF02837"/>
    </source>
</evidence>
<evidence type="ECO:0000256" key="1">
    <source>
        <dbReference type="ARBA" id="ARBA00007401"/>
    </source>
</evidence>
<keyword evidence="3" id="KW-0326">Glycosidase</keyword>
<organism evidence="8 9">
    <name type="scientific">Phenylobacterium montanum</name>
    <dbReference type="NCBI Taxonomy" id="2823693"/>
    <lineage>
        <taxon>Bacteria</taxon>
        <taxon>Pseudomonadati</taxon>
        <taxon>Pseudomonadota</taxon>
        <taxon>Alphaproteobacteria</taxon>
        <taxon>Caulobacterales</taxon>
        <taxon>Caulobacteraceae</taxon>
        <taxon>Phenylobacterium</taxon>
    </lineage>
</organism>
<feature type="compositionally biased region" description="Low complexity" evidence="4">
    <location>
        <begin position="729"/>
        <end position="742"/>
    </location>
</feature>
<dbReference type="AlphaFoldDB" id="A0A975G422"/>
<dbReference type="PRINTS" id="PR00132">
    <property type="entry name" value="GLHYDRLASE2"/>
</dbReference>
<evidence type="ECO:0000256" key="3">
    <source>
        <dbReference type="ARBA" id="ARBA00023295"/>
    </source>
</evidence>
<dbReference type="Gene3D" id="2.60.40.10">
    <property type="entry name" value="Immunoglobulins"/>
    <property type="match status" value="2"/>
</dbReference>
<dbReference type="Gene3D" id="3.20.20.80">
    <property type="entry name" value="Glycosidases"/>
    <property type="match status" value="1"/>
</dbReference>
<dbReference type="PANTHER" id="PTHR42732:SF1">
    <property type="entry name" value="BETA-MANNOSIDASE"/>
    <property type="match status" value="1"/>
</dbReference>
<dbReference type="Gene3D" id="2.60.120.260">
    <property type="entry name" value="Galactose-binding domain-like"/>
    <property type="match status" value="2"/>
</dbReference>
<dbReference type="SUPFAM" id="SSF49373">
    <property type="entry name" value="Invasin/intimin cell-adhesion fragments"/>
    <property type="match status" value="1"/>
</dbReference>
<evidence type="ECO:0000256" key="4">
    <source>
        <dbReference type="SAM" id="MobiDB-lite"/>
    </source>
</evidence>
<dbReference type="GO" id="GO:0005975">
    <property type="term" value="P:carbohydrate metabolic process"/>
    <property type="evidence" value="ECO:0007669"/>
    <property type="project" value="InterPro"/>
</dbReference>
<accession>A0A975G422</accession>
<dbReference type="InterPro" id="IPR006103">
    <property type="entry name" value="Glyco_hydro_2_cat"/>
</dbReference>
<evidence type="ECO:0000256" key="2">
    <source>
        <dbReference type="ARBA" id="ARBA00022801"/>
    </source>
</evidence>
<sequence length="854" mass="92890">MPASAQGSAQRAVEAVAGAGRVRLNFNADWRFRLGDVRGAQQPSFEDAGWDRIGLPHSFSIPYFQSPDFYAGPGWYRKIFDLPRLPHGRRLSLEFEGAFQKAEVFVNGVAVGSHRGGYTGFPVDITAAVKPGRNVVAVRVDNQWDPTLAPRAGEHVFSGGLYRDVWLVANDAVHVPWTGTRITTPQLTAASGLVAAETEVRNDAPEPAHVRVRTRIVDCVGHAVATLPDRVVIAPANATVIAEQLSGPIKRPKLWSPETPNLYHAETRLMVSGRIRDVFQTEFGFRWFSWTADRGFFLNGEHRYFRGANVHQDQAGWGDAVTNGAIDRDVQLMKDAGFDFIRGSHYPHDPHFAEATDHIGLLFLSEAPFWGTGGFKSDWGGSAYPTDPKDRAAFDQSVKQQLAEMIRINRNHPSIVLWGMDNEVFFSAPETMPDVRRLLAEEVALAHKLDPTRPAAVDGAQRGEIDHIGDVAGYNGDGAVLFPNPGVANFVAEYDSTMTNRPGEYEPGWGDLVHTPGADPARPYSWRFPWRSGEVIWSGFDHGSIAGRRFASMGIVDYSRLPKRAWYWYRNAYRGVAPPGWPQPGKAAALNLAASAPVLTHADGTDDVQLVVTVVDAQGQPLSNSPPVHLAIEAGPGELPTGRAIDFTPDGDIPIRDGKAAIAMRSWQAGVSRIRATSPGLEDAVLSLRTTDGPPFVPGATPLAGDRPYTPTDHVSAERPEETFGLHNPTAASSSAPGHPSSLANDNDDKTAWLAAAGDPSPSLTVDPERIVQYRRIRLIFPQAAGYGVKAEVKGLDGRWRTLAEQPLGGEARRELEITTARLIGGPVRLTIRAPENAPAGMAEVRLVGVLQDH</sequence>
<dbReference type="InterPro" id="IPR023232">
    <property type="entry name" value="Glyco_hydro_2_AS"/>
</dbReference>
<dbReference type="SUPFAM" id="SSF51445">
    <property type="entry name" value="(Trans)glycosidases"/>
    <property type="match status" value="1"/>
</dbReference>
<dbReference type="Pfam" id="PF02837">
    <property type="entry name" value="Glyco_hydro_2_N"/>
    <property type="match status" value="1"/>
</dbReference>
<dbReference type="InterPro" id="IPR008964">
    <property type="entry name" value="Invasin/intimin_cell_adhesion"/>
</dbReference>
<evidence type="ECO:0000259" key="5">
    <source>
        <dbReference type="Pfam" id="PF00703"/>
    </source>
</evidence>
<dbReference type="InterPro" id="IPR006102">
    <property type="entry name" value="Ig-like_GH2"/>
</dbReference>
<dbReference type="SUPFAM" id="SSF49785">
    <property type="entry name" value="Galactose-binding domain-like"/>
    <property type="match status" value="2"/>
</dbReference>
<evidence type="ECO:0000313" key="8">
    <source>
        <dbReference type="EMBL" id="QUD90748.1"/>
    </source>
</evidence>
<gene>
    <name evidence="8" type="ORF">KCG34_10925</name>
</gene>